<dbReference type="EMBL" id="CAMXCT020003668">
    <property type="protein sequence ID" value="CAL1159050.1"/>
    <property type="molecule type" value="Genomic_DNA"/>
</dbReference>
<proteinExistence type="predicted"/>
<gene>
    <name evidence="1" type="ORF">C1SCF055_LOCUS31380</name>
</gene>
<keyword evidence="3" id="KW-1185">Reference proteome</keyword>
<dbReference type="EMBL" id="CAMXCT030003668">
    <property type="protein sequence ID" value="CAL4792987.1"/>
    <property type="molecule type" value="Genomic_DNA"/>
</dbReference>
<organism evidence="1">
    <name type="scientific">Cladocopium goreaui</name>
    <dbReference type="NCBI Taxonomy" id="2562237"/>
    <lineage>
        <taxon>Eukaryota</taxon>
        <taxon>Sar</taxon>
        <taxon>Alveolata</taxon>
        <taxon>Dinophyceae</taxon>
        <taxon>Suessiales</taxon>
        <taxon>Symbiodiniaceae</taxon>
        <taxon>Cladocopium</taxon>
    </lineage>
</organism>
<dbReference type="AlphaFoldDB" id="A0A9P1D8E5"/>
<protein>
    <submittedName>
        <fullName evidence="1">Uncharacterized protein</fullName>
    </submittedName>
</protein>
<reference evidence="2" key="2">
    <citation type="submission" date="2024-04" db="EMBL/GenBank/DDBJ databases">
        <authorList>
            <person name="Chen Y."/>
            <person name="Shah S."/>
            <person name="Dougan E. K."/>
            <person name="Thang M."/>
            <person name="Chan C."/>
        </authorList>
    </citation>
    <scope>NUCLEOTIDE SEQUENCE [LARGE SCALE GENOMIC DNA]</scope>
</reference>
<dbReference type="Proteomes" id="UP001152797">
    <property type="component" value="Unassembled WGS sequence"/>
</dbReference>
<evidence type="ECO:0000313" key="3">
    <source>
        <dbReference type="Proteomes" id="UP001152797"/>
    </source>
</evidence>
<evidence type="ECO:0000313" key="1">
    <source>
        <dbReference type="EMBL" id="CAI4005675.1"/>
    </source>
</evidence>
<accession>A0A9P1D8E5</accession>
<name>A0A9P1D8E5_9DINO</name>
<evidence type="ECO:0000313" key="2">
    <source>
        <dbReference type="EMBL" id="CAL1159050.1"/>
    </source>
</evidence>
<dbReference type="EMBL" id="CAMXCT010003668">
    <property type="protein sequence ID" value="CAI4005675.1"/>
    <property type="molecule type" value="Genomic_DNA"/>
</dbReference>
<comment type="caution">
    <text evidence="1">The sequence shown here is derived from an EMBL/GenBank/DDBJ whole genome shotgun (WGS) entry which is preliminary data.</text>
</comment>
<reference evidence="1" key="1">
    <citation type="submission" date="2022-10" db="EMBL/GenBank/DDBJ databases">
        <authorList>
            <person name="Chen Y."/>
            <person name="Dougan E. K."/>
            <person name="Chan C."/>
            <person name="Rhodes N."/>
            <person name="Thang M."/>
        </authorList>
    </citation>
    <scope>NUCLEOTIDE SEQUENCE</scope>
</reference>
<sequence length="271" mass="30183">MLKPRVQAVLLVFMESREELKSKGAPIAKAARGSGGASASADRQSGALICLGRLYRAQGFILNLRILTVAVRERLRAKAFQRVLTLAREVVLARVAKGAELDEQIVMEAFRSACLEQGMDLEALGLAFRAEVSGRPYLKRDVWGRYSQDVSQALLDRNKLLRAKAESWRAFRTAWISVLQSPCFVRNSAPRGWARHRDHTALEAEAIVDMAARKQCCPWKRAKRRVEGTTATAAQLIAFAAEAVERKLAAQEQSWIPQLESHGLSNLVYLK</sequence>